<protein>
    <submittedName>
        <fullName evidence="3">Beta-lactamase regulating signal transducer with metallopeptidase domain</fullName>
    </submittedName>
</protein>
<dbReference type="PANTHER" id="PTHR34978:SF3">
    <property type="entry name" value="SLR0241 PROTEIN"/>
    <property type="match status" value="1"/>
</dbReference>
<proteinExistence type="predicted"/>
<dbReference type="PANTHER" id="PTHR34978">
    <property type="entry name" value="POSSIBLE SENSOR-TRANSDUCER PROTEIN BLAR"/>
    <property type="match status" value="1"/>
</dbReference>
<keyword evidence="4" id="KW-1185">Reference proteome</keyword>
<organism evidence="3 4">
    <name type="scientific">Roseateles asaccharophilus</name>
    <dbReference type="NCBI Taxonomy" id="582607"/>
    <lineage>
        <taxon>Bacteria</taxon>
        <taxon>Pseudomonadati</taxon>
        <taxon>Pseudomonadota</taxon>
        <taxon>Betaproteobacteria</taxon>
        <taxon>Burkholderiales</taxon>
        <taxon>Sphaerotilaceae</taxon>
        <taxon>Roseateles</taxon>
    </lineage>
</organism>
<evidence type="ECO:0000313" key="4">
    <source>
        <dbReference type="Proteomes" id="UP001180825"/>
    </source>
</evidence>
<sequence>MTDVLLTWLCSYLLHSSLLIGALWVAERAGWLARVTTSTQETLWRLALLGGLLSASLPLLTAAPAPGPVVRPAQVAVQDPAPVITDALPSNAPVAQLPGAQLGALPLTTRFEPQTHDLAVGFVAVWLLGAVLMAAALAAQWAWLRRTVCRLAVVADPRWQALVAGLSADMRVPLPVLRHARAGWASPLLAPGRQLCLPAWCLDLPDDEARAVLGHELAHLRRRDPAWRLLAAVMQALLWPQALNRIALQRLDLLAELACDAEAAAPAGQRLALAQSLLRCAEALKAPGGRHGPALACGAAGVGSPLFARVRRLLKPEGEAAPRERRALRWGLVAAMLGGLVALPAVVVSHTDGREMLGRFGLESLADPGFLRPGTRLVSRYPGGSFSVTLDGKVAFNDAEDDVQSLTGTLTVRHREGGLTREMTLKSMGEGRIQREYRVGRDVLQMDDAARVWWTQAVQRMAEHLTDPKVRAQRQFERGGIDAVLADVERASEDHSRRRRLEALVGLGQPLSAAAQDRVIAAAARIGGGFERREALQAIARLPLAEPQQLAWLKVAGGIDGDFERREALGALAPKLLTTPAVLAAWSEALGRIDGDFELRSAIEAQVTATPHPAVLAAALQAAHRLQGDFERREALGAIARRLQGDEAQLVEAYVSAAGGIDSGFERREALNLLLDRPKLGLPGLERVLASAEGMDSGFERLQVLLRVADRLGQAKPVDATLVDRLRRAGRGLGEHERGQIETALDRLG</sequence>
<reference evidence="3 4" key="1">
    <citation type="submission" date="2023-07" db="EMBL/GenBank/DDBJ databases">
        <title>Sorghum-associated microbial communities from plants grown in Nebraska, USA.</title>
        <authorList>
            <person name="Schachtman D."/>
        </authorList>
    </citation>
    <scope>NUCLEOTIDE SEQUENCE [LARGE SCALE GENOMIC DNA]</scope>
    <source>
        <strain evidence="3 4">BE316</strain>
    </source>
</reference>
<accession>A0ABU2A617</accession>
<feature type="domain" description="Peptidase M56" evidence="2">
    <location>
        <begin position="114"/>
        <end position="286"/>
    </location>
</feature>
<keyword evidence="1" id="KW-1133">Transmembrane helix</keyword>
<evidence type="ECO:0000313" key="3">
    <source>
        <dbReference type="EMBL" id="MDR7332647.1"/>
    </source>
</evidence>
<name>A0ABU2A617_9BURK</name>
<dbReference type="Proteomes" id="UP001180825">
    <property type="component" value="Unassembled WGS sequence"/>
</dbReference>
<dbReference type="EMBL" id="JAVDXV010000003">
    <property type="protein sequence ID" value="MDR7332647.1"/>
    <property type="molecule type" value="Genomic_DNA"/>
</dbReference>
<dbReference type="RefSeq" id="WP_310327451.1">
    <property type="nucleotide sequence ID" value="NZ_JAVDXV010000003.1"/>
</dbReference>
<keyword evidence="1" id="KW-0812">Transmembrane</keyword>
<dbReference type="InterPro" id="IPR052173">
    <property type="entry name" value="Beta-lactam_resp_regulator"/>
</dbReference>
<gene>
    <name evidence="3" type="ORF">J2X21_001780</name>
</gene>
<feature type="transmembrane region" description="Helical" evidence="1">
    <location>
        <begin position="327"/>
        <end position="347"/>
    </location>
</feature>
<feature type="transmembrane region" description="Helical" evidence="1">
    <location>
        <begin position="46"/>
        <end position="65"/>
    </location>
</feature>
<feature type="transmembrane region" description="Helical" evidence="1">
    <location>
        <begin position="6"/>
        <end position="26"/>
    </location>
</feature>
<evidence type="ECO:0000256" key="1">
    <source>
        <dbReference type="SAM" id="Phobius"/>
    </source>
</evidence>
<dbReference type="InterPro" id="IPR008756">
    <property type="entry name" value="Peptidase_M56"/>
</dbReference>
<keyword evidence="1" id="KW-0472">Membrane</keyword>
<dbReference type="Pfam" id="PF05569">
    <property type="entry name" value="Peptidase_M56"/>
    <property type="match status" value="1"/>
</dbReference>
<feature type="transmembrane region" description="Helical" evidence="1">
    <location>
        <begin position="118"/>
        <end position="144"/>
    </location>
</feature>
<evidence type="ECO:0000259" key="2">
    <source>
        <dbReference type="Pfam" id="PF05569"/>
    </source>
</evidence>
<comment type="caution">
    <text evidence="3">The sequence shown here is derived from an EMBL/GenBank/DDBJ whole genome shotgun (WGS) entry which is preliminary data.</text>
</comment>